<dbReference type="InterPro" id="IPR043128">
    <property type="entry name" value="Rev_trsase/Diguanyl_cyclase"/>
</dbReference>
<name>A0ABZ1ASD7_AROEV</name>
<dbReference type="CDD" id="cd01949">
    <property type="entry name" value="GGDEF"/>
    <property type="match status" value="1"/>
</dbReference>
<keyword evidence="4" id="KW-0548">Nucleotidyltransferase</keyword>
<dbReference type="Gene3D" id="3.30.450.20">
    <property type="entry name" value="PAS domain"/>
    <property type="match status" value="2"/>
</dbReference>
<dbReference type="Pfam" id="PF08447">
    <property type="entry name" value="PAS_3"/>
    <property type="match status" value="1"/>
</dbReference>
<dbReference type="PANTHER" id="PTHR46663">
    <property type="entry name" value="DIGUANYLATE CYCLASE DGCT-RELATED"/>
    <property type="match status" value="1"/>
</dbReference>
<dbReference type="InterPro" id="IPR029787">
    <property type="entry name" value="Nucleotide_cyclase"/>
</dbReference>
<reference evidence="4 5" key="1">
    <citation type="submission" date="2023-12" db="EMBL/GenBank/DDBJ databases">
        <title>A. evansii MAY27, complete genome.</title>
        <authorList>
            <person name="Wang Y."/>
        </authorList>
    </citation>
    <scope>NUCLEOTIDE SEQUENCE [LARGE SCALE GENOMIC DNA]</scope>
    <source>
        <strain evidence="4 5">MAY27</strain>
    </source>
</reference>
<dbReference type="SUPFAM" id="SSF55785">
    <property type="entry name" value="PYP-like sensor domain (PAS domain)"/>
    <property type="match status" value="2"/>
</dbReference>
<dbReference type="SUPFAM" id="SSF55073">
    <property type="entry name" value="Nucleotide cyclase"/>
    <property type="match status" value="1"/>
</dbReference>
<proteinExistence type="predicted"/>
<dbReference type="InterPro" id="IPR013655">
    <property type="entry name" value="PAS_fold_3"/>
</dbReference>
<dbReference type="SMART" id="SM00267">
    <property type="entry name" value="GGDEF"/>
    <property type="match status" value="1"/>
</dbReference>
<dbReference type="InterPro" id="IPR000160">
    <property type="entry name" value="GGDEF_dom"/>
</dbReference>
<dbReference type="PANTHER" id="PTHR46663:SF3">
    <property type="entry name" value="SLL0267 PROTEIN"/>
    <property type="match status" value="1"/>
</dbReference>
<dbReference type="NCBIfam" id="TIGR00229">
    <property type="entry name" value="sensory_box"/>
    <property type="match status" value="1"/>
</dbReference>
<dbReference type="EC" id="2.7.7.65" evidence="4"/>
<sequence length="487" mass="53527">MSIRAKGTVTQGSIDRAPASLIPAEDLGRIFMAIPVPCLVLDPDCKIVAANDAYLRNTAAHPSDILGRPIFDILSATAEDPAAVTSLLRQSLERACANCVPDAMPTQHHFFRRPAAAGGGVVECHWRAINAPIPGEDDRPGYIVHCLEDAGDRDALEARIAALERELFQRTGEHDANAMPLSSDEQKLRLSQRVGRTGTFEWDIPADTVHWSAEIAALYGFPAKAFEGPYAGWRESIHPEDRATLEQRVQEALQTGSVEAEWRVLWPDGSEHWLAGRAVIHHDDAHRPLRMLGVNIDITDRKLIEDMLRREARHDPLTGLPNRALLYETACHLLPAMRRGHHLAAFLFIDLDRFKPINDTYGHDVGDAVLRDVARRLTEGLRGEDIVGRLGGDEFVAVVAHIHDREDVSGIAGNLLDRLASPYSVNGVEVQVSPSIGISIFPQDGEDVDELIRHADVAMYAAKQRGRSNFQFFHGGPGTARDASSCA</sequence>
<dbReference type="PROSITE" id="PS50112">
    <property type="entry name" value="PAS"/>
    <property type="match status" value="1"/>
</dbReference>
<dbReference type="InterPro" id="IPR000014">
    <property type="entry name" value="PAS"/>
</dbReference>
<feature type="domain" description="GGDEF" evidence="3">
    <location>
        <begin position="342"/>
        <end position="475"/>
    </location>
</feature>
<dbReference type="SMART" id="SM00086">
    <property type="entry name" value="PAC"/>
    <property type="match status" value="1"/>
</dbReference>
<dbReference type="InterPro" id="IPR013656">
    <property type="entry name" value="PAS_4"/>
</dbReference>
<feature type="domain" description="PAC" evidence="2">
    <location>
        <begin position="258"/>
        <end position="310"/>
    </location>
</feature>
<evidence type="ECO:0000259" key="3">
    <source>
        <dbReference type="PROSITE" id="PS50887"/>
    </source>
</evidence>
<dbReference type="InterPro" id="IPR001610">
    <property type="entry name" value="PAC"/>
</dbReference>
<dbReference type="InterPro" id="IPR052163">
    <property type="entry name" value="DGC-Regulatory_Protein"/>
</dbReference>
<dbReference type="Gene3D" id="2.10.70.100">
    <property type="match status" value="1"/>
</dbReference>
<evidence type="ECO:0000259" key="2">
    <source>
        <dbReference type="PROSITE" id="PS50113"/>
    </source>
</evidence>
<dbReference type="NCBIfam" id="TIGR00254">
    <property type="entry name" value="GGDEF"/>
    <property type="match status" value="1"/>
</dbReference>
<evidence type="ECO:0000313" key="4">
    <source>
        <dbReference type="EMBL" id="WRL48809.1"/>
    </source>
</evidence>
<dbReference type="InterPro" id="IPR035965">
    <property type="entry name" value="PAS-like_dom_sf"/>
</dbReference>
<dbReference type="SMART" id="SM00091">
    <property type="entry name" value="PAS"/>
    <property type="match status" value="2"/>
</dbReference>
<keyword evidence="5" id="KW-1185">Reference proteome</keyword>
<dbReference type="GO" id="GO:0052621">
    <property type="term" value="F:diguanylate cyclase activity"/>
    <property type="evidence" value="ECO:0007669"/>
    <property type="project" value="UniProtKB-EC"/>
</dbReference>
<dbReference type="InterPro" id="IPR000700">
    <property type="entry name" value="PAS-assoc_C"/>
</dbReference>
<protein>
    <submittedName>
        <fullName evidence="4">Diguanylate cyclase</fullName>
        <ecNumber evidence="4">2.7.7.65</ecNumber>
    </submittedName>
</protein>
<dbReference type="PROSITE" id="PS50887">
    <property type="entry name" value="GGDEF"/>
    <property type="match status" value="1"/>
</dbReference>
<dbReference type="Pfam" id="PF00990">
    <property type="entry name" value="GGDEF"/>
    <property type="match status" value="1"/>
</dbReference>
<evidence type="ECO:0000313" key="5">
    <source>
        <dbReference type="Proteomes" id="UP001626593"/>
    </source>
</evidence>
<feature type="domain" description="PAS" evidence="1">
    <location>
        <begin position="184"/>
        <end position="256"/>
    </location>
</feature>
<organism evidence="4 5">
    <name type="scientific">Aromatoleum evansii</name>
    <name type="common">Azoarcus evansii</name>
    <dbReference type="NCBI Taxonomy" id="59406"/>
    <lineage>
        <taxon>Bacteria</taxon>
        <taxon>Pseudomonadati</taxon>
        <taxon>Pseudomonadota</taxon>
        <taxon>Betaproteobacteria</taxon>
        <taxon>Rhodocyclales</taxon>
        <taxon>Rhodocyclaceae</taxon>
        <taxon>Aromatoleum</taxon>
    </lineage>
</organism>
<accession>A0ABZ1ASD7</accession>
<keyword evidence="4" id="KW-0808">Transferase</keyword>
<dbReference type="Proteomes" id="UP001626593">
    <property type="component" value="Chromosome"/>
</dbReference>
<gene>
    <name evidence="4" type="ORF">U5817_12370</name>
</gene>
<dbReference type="Gene3D" id="3.30.70.270">
    <property type="match status" value="1"/>
</dbReference>
<dbReference type="EMBL" id="CP141259">
    <property type="protein sequence ID" value="WRL48809.1"/>
    <property type="molecule type" value="Genomic_DNA"/>
</dbReference>
<dbReference type="PROSITE" id="PS50113">
    <property type="entry name" value="PAC"/>
    <property type="match status" value="1"/>
</dbReference>
<evidence type="ECO:0000259" key="1">
    <source>
        <dbReference type="PROSITE" id="PS50112"/>
    </source>
</evidence>
<dbReference type="Pfam" id="PF08448">
    <property type="entry name" value="PAS_4"/>
    <property type="match status" value="1"/>
</dbReference>
<dbReference type="RefSeq" id="WP_191659530.1">
    <property type="nucleotide sequence ID" value="NZ_CP141259.1"/>
</dbReference>
<dbReference type="CDD" id="cd00130">
    <property type="entry name" value="PAS"/>
    <property type="match status" value="2"/>
</dbReference>